<organism evidence="1 2">
    <name type="scientific">Ficus carica</name>
    <name type="common">Common fig</name>
    <dbReference type="NCBI Taxonomy" id="3494"/>
    <lineage>
        <taxon>Eukaryota</taxon>
        <taxon>Viridiplantae</taxon>
        <taxon>Streptophyta</taxon>
        <taxon>Embryophyta</taxon>
        <taxon>Tracheophyta</taxon>
        <taxon>Spermatophyta</taxon>
        <taxon>Magnoliopsida</taxon>
        <taxon>eudicotyledons</taxon>
        <taxon>Gunneridae</taxon>
        <taxon>Pentapetalae</taxon>
        <taxon>rosids</taxon>
        <taxon>fabids</taxon>
        <taxon>Rosales</taxon>
        <taxon>Moraceae</taxon>
        <taxon>Ficeae</taxon>
        <taxon>Ficus</taxon>
    </lineage>
</organism>
<proteinExistence type="predicted"/>
<keyword evidence="2" id="KW-1185">Reference proteome</keyword>
<evidence type="ECO:0000313" key="1">
    <source>
        <dbReference type="EMBL" id="GMN61494.1"/>
    </source>
</evidence>
<accession>A0AA88DTU1</accession>
<comment type="caution">
    <text evidence="1">The sequence shown here is derived from an EMBL/GenBank/DDBJ whole genome shotgun (WGS) entry which is preliminary data.</text>
</comment>
<dbReference type="EMBL" id="BTGU01000112">
    <property type="protein sequence ID" value="GMN61494.1"/>
    <property type="molecule type" value="Genomic_DNA"/>
</dbReference>
<name>A0AA88DTU1_FICCA</name>
<protein>
    <submittedName>
        <fullName evidence="1">Uncharacterized protein</fullName>
    </submittedName>
</protein>
<evidence type="ECO:0000313" key="2">
    <source>
        <dbReference type="Proteomes" id="UP001187192"/>
    </source>
</evidence>
<sequence>MVMNSTNGYQSEVVTCLEGLLTLEKDQRARPSLGHRACGSVVTITVTIPTIELTEEIGVVLVVGAIGAFVGDHADLGHALRRRRWSNGARPTSRRDLGCARATRSHRIAIRSWARSREEIHGHIAPETSRYQTIWRGSRSDLAIHRFSSSSSILRLGDDPL</sequence>
<dbReference type="Gramene" id="FCD_00011169-RA">
    <property type="protein sequence ID" value="FCD_00011169-RA:cds"/>
    <property type="gene ID" value="FCD_00011169"/>
</dbReference>
<dbReference type="AlphaFoldDB" id="A0AA88DTU1"/>
<gene>
    <name evidence="1" type="ORF">TIFTF001_030571</name>
</gene>
<reference evidence="1" key="1">
    <citation type="submission" date="2023-07" db="EMBL/GenBank/DDBJ databases">
        <title>draft genome sequence of fig (Ficus carica).</title>
        <authorList>
            <person name="Takahashi T."/>
            <person name="Nishimura K."/>
        </authorList>
    </citation>
    <scope>NUCLEOTIDE SEQUENCE</scope>
</reference>
<dbReference type="Proteomes" id="UP001187192">
    <property type="component" value="Unassembled WGS sequence"/>
</dbReference>